<organism evidence="6 7">
    <name type="scientific">Salininema proteolyticum</name>
    <dbReference type="NCBI Taxonomy" id="1607685"/>
    <lineage>
        <taxon>Bacteria</taxon>
        <taxon>Bacillati</taxon>
        <taxon>Actinomycetota</taxon>
        <taxon>Actinomycetes</taxon>
        <taxon>Glycomycetales</taxon>
        <taxon>Glycomycetaceae</taxon>
        <taxon>Salininema</taxon>
    </lineage>
</organism>
<keyword evidence="7" id="KW-1185">Reference proteome</keyword>
<feature type="DNA-binding region" description="H-T-H motif" evidence="4">
    <location>
        <begin position="34"/>
        <end position="53"/>
    </location>
</feature>
<dbReference type="InterPro" id="IPR001647">
    <property type="entry name" value="HTH_TetR"/>
</dbReference>
<reference evidence="7" key="1">
    <citation type="journal article" date="2019" name="Int. J. Syst. Evol. Microbiol.">
        <title>The Global Catalogue of Microorganisms (GCM) 10K type strain sequencing project: providing services to taxonomists for standard genome sequencing and annotation.</title>
        <authorList>
            <consortium name="The Broad Institute Genomics Platform"/>
            <consortium name="The Broad Institute Genome Sequencing Center for Infectious Disease"/>
            <person name="Wu L."/>
            <person name="Ma J."/>
        </authorList>
    </citation>
    <scope>NUCLEOTIDE SEQUENCE [LARGE SCALE GENOMIC DNA]</scope>
    <source>
        <strain evidence="7">IBRC-M 10908</strain>
    </source>
</reference>
<dbReference type="InterPro" id="IPR050109">
    <property type="entry name" value="HTH-type_TetR-like_transc_reg"/>
</dbReference>
<accession>A0ABV8U2V7</accession>
<dbReference type="EMBL" id="JBHSDK010000030">
    <property type="protein sequence ID" value="MFC4337423.1"/>
    <property type="molecule type" value="Genomic_DNA"/>
</dbReference>
<evidence type="ECO:0000256" key="3">
    <source>
        <dbReference type="ARBA" id="ARBA00023163"/>
    </source>
</evidence>
<dbReference type="RefSeq" id="WP_380624404.1">
    <property type="nucleotide sequence ID" value="NZ_JBHSDK010000030.1"/>
</dbReference>
<name>A0ABV8U2V7_9ACTN</name>
<dbReference type="InterPro" id="IPR041678">
    <property type="entry name" value="TetR_C_16"/>
</dbReference>
<dbReference type="InterPro" id="IPR009057">
    <property type="entry name" value="Homeodomain-like_sf"/>
</dbReference>
<dbReference type="SUPFAM" id="SSF46689">
    <property type="entry name" value="Homeodomain-like"/>
    <property type="match status" value="1"/>
</dbReference>
<keyword evidence="2 4" id="KW-0238">DNA-binding</keyword>
<dbReference type="SUPFAM" id="SSF48498">
    <property type="entry name" value="Tetracyclin repressor-like, C-terminal domain"/>
    <property type="match status" value="1"/>
</dbReference>
<sequence length="187" mass="20939">MATKEPRPRSEETRKRILEAASRQFEQRGYDRATIRSIASEAGIDPSMVMRYFGSKEKLFTLAAPISLQLPDLSEVPRDEMGERVVRHFLKRWDQDRALFAVLRSAATDPAAAEQARGIFARQLVPVVAAVVPDPDEALTRAALMASQVLGIALCRFILEIPPVVAMGVEEAVRWYGPTLQRYLTED</sequence>
<dbReference type="PROSITE" id="PS50977">
    <property type="entry name" value="HTH_TETR_2"/>
    <property type="match status" value="1"/>
</dbReference>
<dbReference type="PANTHER" id="PTHR30055">
    <property type="entry name" value="HTH-TYPE TRANSCRIPTIONAL REGULATOR RUTR"/>
    <property type="match status" value="1"/>
</dbReference>
<keyword evidence="1" id="KW-0805">Transcription regulation</keyword>
<evidence type="ECO:0000256" key="2">
    <source>
        <dbReference type="ARBA" id="ARBA00023125"/>
    </source>
</evidence>
<dbReference type="Pfam" id="PF17920">
    <property type="entry name" value="TetR_C_16"/>
    <property type="match status" value="1"/>
</dbReference>
<evidence type="ECO:0000313" key="7">
    <source>
        <dbReference type="Proteomes" id="UP001595823"/>
    </source>
</evidence>
<keyword evidence="3" id="KW-0804">Transcription</keyword>
<dbReference type="PRINTS" id="PR00455">
    <property type="entry name" value="HTHTETR"/>
</dbReference>
<proteinExistence type="predicted"/>
<dbReference type="Gene3D" id="1.10.10.60">
    <property type="entry name" value="Homeodomain-like"/>
    <property type="match status" value="1"/>
</dbReference>
<evidence type="ECO:0000256" key="1">
    <source>
        <dbReference type="ARBA" id="ARBA00023015"/>
    </source>
</evidence>
<comment type="caution">
    <text evidence="6">The sequence shown here is derived from an EMBL/GenBank/DDBJ whole genome shotgun (WGS) entry which is preliminary data.</text>
</comment>
<dbReference type="Proteomes" id="UP001595823">
    <property type="component" value="Unassembled WGS sequence"/>
</dbReference>
<evidence type="ECO:0000256" key="4">
    <source>
        <dbReference type="PROSITE-ProRule" id="PRU00335"/>
    </source>
</evidence>
<dbReference type="Pfam" id="PF00440">
    <property type="entry name" value="TetR_N"/>
    <property type="match status" value="1"/>
</dbReference>
<dbReference type="PANTHER" id="PTHR30055:SF234">
    <property type="entry name" value="HTH-TYPE TRANSCRIPTIONAL REGULATOR BETI"/>
    <property type="match status" value="1"/>
</dbReference>
<dbReference type="Gene3D" id="1.10.357.10">
    <property type="entry name" value="Tetracycline Repressor, domain 2"/>
    <property type="match status" value="1"/>
</dbReference>
<feature type="domain" description="HTH tetR-type" evidence="5">
    <location>
        <begin position="11"/>
        <end position="71"/>
    </location>
</feature>
<protein>
    <submittedName>
        <fullName evidence="6">TetR family transcriptional regulator</fullName>
    </submittedName>
</protein>
<dbReference type="InterPro" id="IPR036271">
    <property type="entry name" value="Tet_transcr_reg_TetR-rel_C_sf"/>
</dbReference>
<evidence type="ECO:0000313" key="6">
    <source>
        <dbReference type="EMBL" id="MFC4337423.1"/>
    </source>
</evidence>
<evidence type="ECO:0000259" key="5">
    <source>
        <dbReference type="PROSITE" id="PS50977"/>
    </source>
</evidence>
<gene>
    <name evidence="6" type="ORF">ACFPET_19685</name>
</gene>